<keyword evidence="1" id="KW-1133">Transmembrane helix</keyword>
<evidence type="ECO:0000313" key="2">
    <source>
        <dbReference type="EMBL" id="GAA4023562.1"/>
    </source>
</evidence>
<dbReference type="Proteomes" id="UP001501469">
    <property type="component" value="Unassembled WGS sequence"/>
</dbReference>
<protein>
    <submittedName>
        <fullName evidence="2">Uncharacterized protein</fullName>
    </submittedName>
</protein>
<gene>
    <name evidence="2" type="ORF">GCM10022409_04280</name>
</gene>
<keyword evidence="1" id="KW-0472">Membrane</keyword>
<organism evidence="2 3">
    <name type="scientific">Hymenobacter glaciei</name>
    <dbReference type="NCBI Taxonomy" id="877209"/>
    <lineage>
        <taxon>Bacteria</taxon>
        <taxon>Pseudomonadati</taxon>
        <taxon>Bacteroidota</taxon>
        <taxon>Cytophagia</taxon>
        <taxon>Cytophagales</taxon>
        <taxon>Hymenobacteraceae</taxon>
        <taxon>Hymenobacter</taxon>
    </lineage>
</organism>
<reference evidence="3" key="1">
    <citation type="journal article" date="2019" name="Int. J. Syst. Evol. Microbiol.">
        <title>The Global Catalogue of Microorganisms (GCM) 10K type strain sequencing project: providing services to taxonomists for standard genome sequencing and annotation.</title>
        <authorList>
            <consortium name="The Broad Institute Genomics Platform"/>
            <consortium name="The Broad Institute Genome Sequencing Center for Infectious Disease"/>
            <person name="Wu L."/>
            <person name="Ma J."/>
        </authorList>
    </citation>
    <scope>NUCLEOTIDE SEQUENCE [LARGE SCALE GENOMIC DNA]</scope>
    <source>
        <strain evidence="3">JCM 17225</strain>
    </source>
</reference>
<keyword evidence="3" id="KW-1185">Reference proteome</keyword>
<proteinExistence type="predicted"/>
<dbReference type="RefSeq" id="WP_345049729.1">
    <property type="nucleotide sequence ID" value="NZ_BAABDK010000001.1"/>
</dbReference>
<sequence length="112" mass="12777">MGEFLAELLGEFIISPILNFLFGTVWWLVRTGTLLLVYPLMLLAGWVRLWIRERGRISMPNLWRQHGHAGLHRFGWSEAALDVEYAISSCLIVLAGTGVCLVLYSLGRLWFT</sequence>
<comment type="caution">
    <text evidence="2">The sequence shown here is derived from an EMBL/GenBank/DDBJ whole genome shotgun (WGS) entry which is preliminary data.</text>
</comment>
<keyword evidence="1" id="KW-0812">Transmembrane</keyword>
<feature type="transmembrane region" description="Helical" evidence="1">
    <location>
        <begin position="83"/>
        <end position="106"/>
    </location>
</feature>
<feature type="transmembrane region" description="Helical" evidence="1">
    <location>
        <begin position="35"/>
        <end position="51"/>
    </location>
</feature>
<evidence type="ECO:0000256" key="1">
    <source>
        <dbReference type="SAM" id="Phobius"/>
    </source>
</evidence>
<feature type="transmembrane region" description="Helical" evidence="1">
    <location>
        <begin position="12"/>
        <end position="29"/>
    </location>
</feature>
<evidence type="ECO:0000313" key="3">
    <source>
        <dbReference type="Proteomes" id="UP001501469"/>
    </source>
</evidence>
<name>A0ABP7TAP6_9BACT</name>
<accession>A0ABP7TAP6</accession>
<dbReference type="EMBL" id="BAABDK010000001">
    <property type="protein sequence ID" value="GAA4023562.1"/>
    <property type="molecule type" value="Genomic_DNA"/>
</dbReference>